<evidence type="ECO:0000259" key="1">
    <source>
        <dbReference type="Pfam" id="PF19054"/>
    </source>
</evidence>
<dbReference type="InterPro" id="IPR043917">
    <property type="entry name" value="DUF5753"/>
</dbReference>
<organism evidence="2 3">
    <name type="scientific">Streptomyces sanyensis</name>
    <dbReference type="NCBI Taxonomy" id="568869"/>
    <lineage>
        <taxon>Bacteria</taxon>
        <taxon>Bacillati</taxon>
        <taxon>Actinomycetota</taxon>
        <taxon>Actinomycetes</taxon>
        <taxon>Kitasatosporales</taxon>
        <taxon>Streptomycetaceae</taxon>
        <taxon>Streptomyces</taxon>
    </lineage>
</organism>
<protein>
    <submittedName>
        <fullName evidence="2">Helix-turn-helix transcriptional regulator</fullName>
    </submittedName>
</protein>
<dbReference type="Pfam" id="PF13560">
    <property type="entry name" value="HTH_31"/>
    <property type="match status" value="1"/>
</dbReference>
<gene>
    <name evidence="2" type="ORF">GCM10023329_47360</name>
</gene>
<dbReference type="Pfam" id="PF19054">
    <property type="entry name" value="DUF5753"/>
    <property type="match status" value="1"/>
</dbReference>
<proteinExistence type="predicted"/>
<reference evidence="3" key="1">
    <citation type="journal article" date="2019" name="Int. J. Syst. Evol. Microbiol.">
        <title>The Global Catalogue of Microorganisms (GCM) 10K type strain sequencing project: providing services to taxonomists for standard genome sequencing and annotation.</title>
        <authorList>
            <consortium name="The Broad Institute Genomics Platform"/>
            <consortium name="The Broad Institute Genome Sequencing Center for Infectious Disease"/>
            <person name="Wu L."/>
            <person name="Ma J."/>
        </authorList>
    </citation>
    <scope>NUCLEOTIDE SEQUENCE [LARGE SCALE GENOMIC DNA]</scope>
    <source>
        <strain evidence="3">JCM 18324</strain>
    </source>
</reference>
<evidence type="ECO:0000313" key="3">
    <source>
        <dbReference type="Proteomes" id="UP001501147"/>
    </source>
</evidence>
<dbReference type="Proteomes" id="UP001501147">
    <property type="component" value="Unassembled WGS sequence"/>
</dbReference>
<name>A0ABP9B4E4_9ACTN</name>
<dbReference type="CDD" id="cd00093">
    <property type="entry name" value="HTH_XRE"/>
    <property type="match status" value="1"/>
</dbReference>
<accession>A0ABP9B4E4</accession>
<feature type="domain" description="DUF5753" evidence="1">
    <location>
        <begin position="94"/>
        <end position="269"/>
    </location>
</feature>
<sequence length="282" mass="31809">MAARKDVDGASVPALYGAELRHRREAAGLTLQRTVEGSFYGASLLSEIERGSRRMPADLARHVDRLLATDGFFERRCEDVRRARKGAHAEYFAPVAELESQARTIEKWSPTLIPGLLQTEAYARAVVHATHPLDQPDEVETRVAARARRARLLEQPRTPEYWVVLHESLLREPLLPHEDMAHQWELVSGLATRRRIVVQVLPWDGPTRPFLKMDMMFLQFADAPPLLYTEGAYHGQVIDDPALVGQYRKAYDRLRAAALSPEVSLSMIDAAAEDHRHGKKPA</sequence>
<keyword evidence="3" id="KW-1185">Reference proteome</keyword>
<comment type="caution">
    <text evidence="2">The sequence shown here is derived from an EMBL/GenBank/DDBJ whole genome shotgun (WGS) entry which is preliminary data.</text>
</comment>
<dbReference type="InterPro" id="IPR001387">
    <property type="entry name" value="Cro/C1-type_HTH"/>
</dbReference>
<dbReference type="EMBL" id="BAABJV010000016">
    <property type="protein sequence ID" value="GAA4790236.1"/>
    <property type="molecule type" value="Genomic_DNA"/>
</dbReference>
<evidence type="ECO:0000313" key="2">
    <source>
        <dbReference type="EMBL" id="GAA4790236.1"/>
    </source>
</evidence>
<dbReference type="RefSeq" id="WP_345615466.1">
    <property type="nucleotide sequence ID" value="NZ_BAABJV010000016.1"/>
</dbReference>